<dbReference type="Pfam" id="PF01029">
    <property type="entry name" value="NusB"/>
    <property type="match status" value="1"/>
</dbReference>
<dbReference type="HAMAP" id="MF_00073">
    <property type="entry name" value="NusB"/>
    <property type="match status" value="1"/>
</dbReference>
<dbReference type="RefSeq" id="WP_018080257.1">
    <property type="nucleotide sequence ID" value="NZ_AQWM01000001.1"/>
</dbReference>
<dbReference type="GO" id="GO:0005829">
    <property type="term" value="C:cytosol"/>
    <property type="evidence" value="ECO:0007669"/>
    <property type="project" value="TreeGrafter"/>
</dbReference>
<comment type="similarity">
    <text evidence="1 6">Belongs to the NusB family.</text>
</comment>
<accession>V4RPR1</accession>
<dbReference type="Gene3D" id="1.10.940.10">
    <property type="entry name" value="NusB-like"/>
    <property type="match status" value="1"/>
</dbReference>
<evidence type="ECO:0000256" key="4">
    <source>
        <dbReference type="ARBA" id="ARBA00023015"/>
    </source>
</evidence>
<dbReference type="EMBL" id="AWGB01000009">
    <property type="protein sequence ID" value="ESQ93208.1"/>
    <property type="molecule type" value="Genomic_DNA"/>
</dbReference>
<organism evidence="8 9">
    <name type="scientific">Asticcacaulis benevestitus DSM 16100 = ATCC BAA-896</name>
    <dbReference type="NCBI Taxonomy" id="1121022"/>
    <lineage>
        <taxon>Bacteria</taxon>
        <taxon>Pseudomonadati</taxon>
        <taxon>Pseudomonadota</taxon>
        <taxon>Alphaproteobacteria</taxon>
        <taxon>Caulobacterales</taxon>
        <taxon>Caulobacteraceae</taxon>
        <taxon>Asticcacaulis</taxon>
    </lineage>
</organism>
<dbReference type="GO" id="GO:0003723">
    <property type="term" value="F:RNA binding"/>
    <property type="evidence" value="ECO:0007669"/>
    <property type="project" value="UniProtKB-UniRule"/>
</dbReference>
<dbReference type="PANTHER" id="PTHR11078">
    <property type="entry name" value="N UTILIZATION SUBSTANCE PROTEIN B-RELATED"/>
    <property type="match status" value="1"/>
</dbReference>
<dbReference type="STRING" id="1121022.GCA_000376105_00587"/>
<dbReference type="InterPro" id="IPR035926">
    <property type="entry name" value="NusB-like_sf"/>
</dbReference>
<keyword evidence="4 6" id="KW-0805">Transcription regulation</keyword>
<comment type="caution">
    <text evidence="8">The sequence shown here is derived from an EMBL/GenBank/DDBJ whole genome shotgun (WGS) entry which is preliminary data.</text>
</comment>
<dbReference type="AlphaFoldDB" id="V4RPR1"/>
<evidence type="ECO:0000256" key="2">
    <source>
        <dbReference type="ARBA" id="ARBA00022814"/>
    </source>
</evidence>
<evidence type="ECO:0000256" key="1">
    <source>
        <dbReference type="ARBA" id="ARBA00005952"/>
    </source>
</evidence>
<reference evidence="8 9" key="1">
    <citation type="journal article" date="2014" name="Nature">
        <title>Sequential evolution of bacterial morphology by co-option of a developmental regulator.</title>
        <authorList>
            <person name="Jiang C."/>
            <person name="Brown P.J."/>
            <person name="Ducret A."/>
            <person name="Brun Y.V."/>
        </authorList>
    </citation>
    <scope>NUCLEOTIDE SEQUENCE [LARGE SCALE GENOMIC DNA]</scope>
    <source>
        <strain evidence="8 9">DSM 16100</strain>
    </source>
</reference>
<keyword evidence="3 6" id="KW-0694">RNA-binding</keyword>
<evidence type="ECO:0000256" key="3">
    <source>
        <dbReference type="ARBA" id="ARBA00022884"/>
    </source>
</evidence>
<protein>
    <recommendedName>
        <fullName evidence="6">Transcription antitermination protein NusB</fullName>
    </recommendedName>
    <alternativeName>
        <fullName evidence="6">Antitermination factor NusB</fullName>
    </alternativeName>
</protein>
<dbReference type="PATRIC" id="fig|1121022.4.peg.1310"/>
<dbReference type="Proteomes" id="UP000017837">
    <property type="component" value="Unassembled WGS sequence"/>
</dbReference>
<proteinExistence type="inferred from homology"/>
<evidence type="ECO:0000256" key="6">
    <source>
        <dbReference type="HAMAP-Rule" id="MF_00073"/>
    </source>
</evidence>
<dbReference type="eggNOG" id="COG0781">
    <property type="taxonomic scope" value="Bacteria"/>
</dbReference>
<evidence type="ECO:0000256" key="5">
    <source>
        <dbReference type="ARBA" id="ARBA00023163"/>
    </source>
</evidence>
<comment type="function">
    <text evidence="6">Involved in transcription antitermination. Required for transcription of ribosomal RNA (rRNA) genes. Binds specifically to the boxA antiterminator sequence of the ribosomal RNA (rrn) operons.</text>
</comment>
<keyword evidence="9" id="KW-1185">Reference proteome</keyword>
<gene>
    <name evidence="6" type="primary">nusB</name>
    <name evidence="8" type="ORF">ABENE_06565</name>
</gene>
<dbReference type="InterPro" id="IPR011605">
    <property type="entry name" value="NusB_fam"/>
</dbReference>
<name>V4RPR1_9CAUL</name>
<dbReference type="GO" id="GO:0031564">
    <property type="term" value="P:transcription antitermination"/>
    <property type="evidence" value="ECO:0007669"/>
    <property type="project" value="UniProtKB-KW"/>
</dbReference>
<dbReference type="OrthoDB" id="9797817at2"/>
<feature type="domain" description="NusB/RsmB/TIM44" evidence="7">
    <location>
        <begin position="43"/>
        <end position="175"/>
    </location>
</feature>
<evidence type="ECO:0000313" key="8">
    <source>
        <dbReference type="EMBL" id="ESQ93208.1"/>
    </source>
</evidence>
<dbReference type="PANTHER" id="PTHR11078:SF3">
    <property type="entry name" value="ANTITERMINATION NUSB DOMAIN-CONTAINING PROTEIN"/>
    <property type="match status" value="1"/>
</dbReference>
<dbReference type="InterPro" id="IPR006027">
    <property type="entry name" value="NusB_RsmB_TIM44"/>
</dbReference>
<keyword evidence="2 6" id="KW-0889">Transcription antitermination</keyword>
<dbReference type="NCBIfam" id="TIGR01951">
    <property type="entry name" value="nusB"/>
    <property type="match status" value="1"/>
</dbReference>
<sequence length="180" mass="19998">MSEHDSGAAPQPTSLKAVIEHLNSKETETRSLSNKDKRARTVARLVLVQALYQMEITGTGVETVVKEFTDFRFDGDLEGEPMAAADEAFFAEGARAIVKEQGIIDPLIINRLASGWRIERLDTTVRAILRAGTWELKYRKDIGLEVIINEYVEIARAFFGETEARFVNGALDGIAADVRK</sequence>
<keyword evidence="5 6" id="KW-0804">Transcription</keyword>
<dbReference type="SUPFAM" id="SSF48013">
    <property type="entry name" value="NusB-like"/>
    <property type="match status" value="1"/>
</dbReference>
<dbReference type="GO" id="GO:0006353">
    <property type="term" value="P:DNA-templated transcription termination"/>
    <property type="evidence" value="ECO:0007669"/>
    <property type="project" value="UniProtKB-UniRule"/>
</dbReference>
<evidence type="ECO:0000313" key="9">
    <source>
        <dbReference type="Proteomes" id="UP000017837"/>
    </source>
</evidence>
<evidence type="ECO:0000259" key="7">
    <source>
        <dbReference type="Pfam" id="PF01029"/>
    </source>
</evidence>